<gene>
    <name evidence="1" type="ORF">SAMN05444008_102389</name>
</gene>
<proteinExistence type="predicted"/>
<organism evidence="1 2">
    <name type="scientific">Cnuella takakiae</name>
    <dbReference type="NCBI Taxonomy" id="1302690"/>
    <lineage>
        <taxon>Bacteria</taxon>
        <taxon>Pseudomonadati</taxon>
        <taxon>Bacteroidota</taxon>
        <taxon>Chitinophagia</taxon>
        <taxon>Chitinophagales</taxon>
        <taxon>Chitinophagaceae</taxon>
        <taxon>Cnuella</taxon>
    </lineage>
</organism>
<keyword evidence="2" id="KW-1185">Reference proteome</keyword>
<sequence length="133" mass="15120">MKKEQVKKPYEKKQGRGKVLVTMVDIPTQRPYSLSGLGIYCHVSERFILDFEKRLQEKGDEEAKGFLAVTTHIREVISTQQLEGATVGAFNANIVARKLGLTDKKDITTDGESLNKGYYDLLKQRKMKQSNQQ</sequence>
<dbReference type="Pfam" id="PF16677">
    <property type="entry name" value="GP3_package"/>
    <property type="match status" value="1"/>
</dbReference>
<reference evidence="1 2" key="1">
    <citation type="submission" date="2016-11" db="EMBL/GenBank/DDBJ databases">
        <authorList>
            <person name="Jaros S."/>
            <person name="Januszkiewicz K."/>
            <person name="Wedrychowicz H."/>
        </authorList>
    </citation>
    <scope>NUCLEOTIDE SEQUENCE [LARGE SCALE GENOMIC DNA]</scope>
    <source>
        <strain evidence="1 2">DSM 26897</strain>
    </source>
</reference>
<evidence type="ECO:0000313" key="2">
    <source>
        <dbReference type="Proteomes" id="UP000184368"/>
    </source>
</evidence>
<dbReference type="InterPro" id="IPR032066">
    <property type="entry name" value="GP3_package"/>
</dbReference>
<evidence type="ECO:0000313" key="1">
    <source>
        <dbReference type="EMBL" id="SHE72663.1"/>
    </source>
</evidence>
<dbReference type="EMBL" id="FQUO01000002">
    <property type="protein sequence ID" value="SHE72663.1"/>
    <property type="molecule type" value="Genomic_DNA"/>
</dbReference>
<protein>
    <submittedName>
        <fullName evidence="1">DNA-packaging protein gp3</fullName>
    </submittedName>
</protein>
<dbReference type="Proteomes" id="UP000184368">
    <property type="component" value="Unassembled WGS sequence"/>
</dbReference>
<dbReference type="AlphaFoldDB" id="A0A1M4VUZ3"/>
<name>A0A1M4VUZ3_9BACT</name>
<accession>A0A1M4VUZ3</accession>
<dbReference type="STRING" id="1302690.BUE76_11790"/>
<dbReference type="Gene3D" id="1.10.132.80">
    <property type="match status" value="1"/>
</dbReference>